<comment type="subcellular location">
    <subcellularLocation>
        <location evidence="1">Membrane</location>
        <topology evidence="1">Multi-pass membrane protein</topology>
    </subcellularLocation>
</comment>
<dbReference type="Proteomes" id="UP000190285">
    <property type="component" value="Unassembled WGS sequence"/>
</dbReference>
<keyword evidence="3 5" id="KW-1133">Transmembrane helix</keyword>
<dbReference type="PANTHER" id="PTHR38480:SF1">
    <property type="entry name" value="SLR0254 PROTEIN"/>
    <property type="match status" value="1"/>
</dbReference>
<dbReference type="Pfam" id="PF06271">
    <property type="entry name" value="RDD"/>
    <property type="match status" value="1"/>
</dbReference>
<feature type="transmembrane region" description="Helical" evidence="5">
    <location>
        <begin position="119"/>
        <end position="137"/>
    </location>
</feature>
<evidence type="ECO:0000256" key="3">
    <source>
        <dbReference type="ARBA" id="ARBA00022989"/>
    </source>
</evidence>
<evidence type="ECO:0000256" key="2">
    <source>
        <dbReference type="ARBA" id="ARBA00022692"/>
    </source>
</evidence>
<keyword evidence="4 5" id="KW-0472">Membrane</keyword>
<keyword evidence="8" id="KW-1185">Reference proteome</keyword>
<dbReference type="OrthoDB" id="9787732at2"/>
<dbReference type="AlphaFoldDB" id="A0A1T5J7D7"/>
<feature type="transmembrane region" description="Helical" evidence="5">
    <location>
        <begin position="25"/>
        <end position="49"/>
    </location>
</feature>
<dbReference type="STRING" id="36842.SAMN02194393_00968"/>
<keyword evidence="2 5" id="KW-0812">Transmembrane</keyword>
<evidence type="ECO:0000256" key="1">
    <source>
        <dbReference type="ARBA" id="ARBA00004141"/>
    </source>
</evidence>
<reference evidence="7 8" key="1">
    <citation type="submission" date="2017-02" db="EMBL/GenBank/DDBJ databases">
        <authorList>
            <person name="Peterson S.W."/>
        </authorList>
    </citation>
    <scope>NUCLEOTIDE SEQUENCE [LARGE SCALE GENOMIC DNA]</scope>
    <source>
        <strain evidence="7 8">M1</strain>
    </source>
</reference>
<dbReference type="RefSeq" id="WP_079489773.1">
    <property type="nucleotide sequence ID" value="NZ_FUZT01000002.1"/>
</dbReference>
<organism evidence="7 8">
    <name type="scientific">Maledivibacter halophilus</name>
    <dbReference type="NCBI Taxonomy" id="36842"/>
    <lineage>
        <taxon>Bacteria</taxon>
        <taxon>Bacillati</taxon>
        <taxon>Bacillota</taxon>
        <taxon>Clostridia</taxon>
        <taxon>Peptostreptococcales</taxon>
        <taxon>Caminicellaceae</taxon>
        <taxon>Maledivibacter</taxon>
    </lineage>
</organism>
<gene>
    <name evidence="7" type="ORF">SAMN02194393_00968</name>
</gene>
<dbReference type="InterPro" id="IPR010432">
    <property type="entry name" value="RDD"/>
</dbReference>
<name>A0A1T5J7D7_9FIRM</name>
<evidence type="ECO:0000259" key="6">
    <source>
        <dbReference type="Pfam" id="PF06271"/>
    </source>
</evidence>
<dbReference type="PANTHER" id="PTHR38480">
    <property type="entry name" value="SLR0254 PROTEIN"/>
    <property type="match status" value="1"/>
</dbReference>
<evidence type="ECO:0000256" key="4">
    <source>
        <dbReference type="ARBA" id="ARBA00023136"/>
    </source>
</evidence>
<evidence type="ECO:0000313" key="8">
    <source>
        <dbReference type="Proteomes" id="UP000190285"/>
    </source>
</evidence>
<feature type="domain" description="RDD" evidence="6">
    <location>
        <begin position="18"/>
        <end position="148"/>
    </location>
</feature>
<feature type="transmembrane region" description="Helical" evidence="5">
    <location>
        <begin position="61"/>
        <end position="82"/>
    </location>
</feature>
<accession>A0A1T5J7D7</accession>
<evidence type="ECO:0000313" key="7">
    <source>
        <dbReference type="EMBL" id="SKC47163.1"/>
    </source>
</evidence>
<dbReference type="EMBL" id="FUZT01000002">
    <property type="protein sequence ID" value="SKC47163.1"/>
    <property type="molecule type" value="Genomic_DNA"/>
</dbReference>
<protein>
    <submittedName>
        <fullName evidence="7">Uncharacterized membrane protein YckC, RDD family</fullName>
    </submittedName>
</protein>
<dbReference type="GO" id="GO:0016020">
    <property type="term" value="C:membrane"/>
    <property type="evidence" value="ECO:0007669"/>
    <property type="project" value="UniProtKB-SubCell"/>
</dbReference>
<proteinExistence type="predicted"/>
<sequence>MNKIKITTPENIEIEYKLAGLGSRAAAAVIDFFIQGAAILIILITLIAFEINPLDLYEENGGWVIGVAIIIIWIIAYGYFIIFEMSMNGMTPGKKLFKLRTIRNNGQPITIKHSIIRNLFRIIIDYYGVGVVLMFFTKEYKRVGDLLASTIVVVEEKKDMPDIIDLKNKKANNYRYIITKEEYRLLKKYFYRKEALGENTETLKRELGEYFTEKLKVTKYEREYDIFLNELLEQGANLF</sequence>
<evidence type="ECO:0000256" key="5">
    <source>
        <dbReference type="SAM" id="Phobius"/>
    </source>
</evidence>